<evidence type="ECO:0000256" key="1">
    <source>
        <dbReference type="SAM" id="Phobius"/>
    </source>
</evidence>
<keyword evidence="1" id="KW-1133">Transmembrane helix</keyword>
<protein>
    <recommendedName>
        <fullName evidence="4">DUF3953 domain-containing protein</fullName>
    </recommendedName>
</protein>
<dbReference type="Proteomes" id="UP001501047">
    <property type="component" value="Unassembled WGS sequence"/>
</dbReference>
<organism evidence="2 3">
    <name type="scientific">Clostridium subterminale</name>
    <dbReference type="NCBI Taxonomy" id="1550"/>
    <lineage>
        <taxon>Bacteria</taxon>
        <taxon>Bacillati</taxon>
        <taxon>Bacillota</taxon>
        <taxon>Clostridia</taxon>
        <taxon>Eubacteriales</taxon>
        <taxon>Clostridiaceae</taxon>
        <taxon>Clostridium</taxon>
    </lineage>
</organism>
<feature type="transmembrane region" description="Helical" evidence="1">
    <location>
        <begin position="65"/>
        <end position="85"/>
    </location>
</feature>
<dbReference type="RefSeq" id="WP_343824626.1">
    <property type="nucleotide sequence ID" value="NZ_BAAACI010000002.1"/>
</dbReference>
<accession>A0ABN1KL81</accession>
<reference evidence="2 3" key="1">
    <citation type="journal article" date="2019" name="Int. J. Syst. Evol. Microbiol.">
        <title>The Global Catalogue of Microorganisms (GCM) 10K type strain sequencing project: providing services to taxonomists for standard genome sequencing and annotation.</title>
        <authorList>
            <consortium name="The Broad Institute Genomics Platform"/>
            <consortium name="The Broad Institute Genome Sequencing Center for Infectious Disease"/>
            <person name="Wu L."/>
            <person name="Ma J."/>
        </authorList>
    </citation>
    <scope>NUCLEOTIDE SEQUENCE [LARGE SCALE GENOMIC DNA]</scope>
    <source>
        <strain evidence="2 3">JCM 1417</strain>
    </source>
</reference>
<proteinExistence type="predicted"/>
<gene>
    <name evidence="2" type="ORF">GCM10008908_12040</name>
</gene>
<evidence type="ECO:0000313" key="2">
    <source>
        <dbReference type="EMBL" id="GAA0769956.1"/>
    </source>
</evidence>
<evidence type="ECO:0008006" key="4">
    <source>
        <dbReference type="Google" id="ProtNLM"/>
    </source>
</evidence>
<dbReference type="EMBL" id="BAAACI010000002">
    <property type="protein sequence ID" value="GAA0769956.1"/>
    <property type="molecule type" value="Genomic_DNA"/>
</dbReference>
<feature type="transmembrane region" description="Helical" evidence="1">
    <location>
        <begin position="7"/>
        <end position="24"/>
    </location>
</feature>
<keyword evidence="1" id="KW-0472">Membrane</keyword>
<comment type="caution">
    <text evidence="2">The sequence shown here is derived from an EMBL/GenBank/DDBJ whole genome shotgun (WGS) entry which is preliminary data.</text>
</comment>
<name>A0ABN1KL81_CLOSU</name>
<keyword evidence="1" id="KW-0812">Transmembrane</keyword>
<sequence>MKKFKALLTTVSFMSILYIFYMVFYTNNKNDTTFRILSIFCLITAATLGFLDGLEYIYKKNSKKIGYTICILTVIITLTFIFYIYKVTM</sequence>
<evidence type="ECO:0000313" key="3">
    <source>
        <dbReference type="Proteomes" id="UP001501047"/>
    </source>
</evidence>
<keyword evidence="3" id="KW-1185">Reference proteome</keyword>
<feature type="transmembrane region" description="Helical" evidence="1">
    <location>
        <begin position="36"/>
        <end position="58"/>
    </location>
</feature>